<feature type="transmembrane region" description="Helical" evidence="1">
    <location>
        <begin position="143"/>
        <end position="160"/>
    </location>
</feature>
<evidence type="ECO:0000313" key="3">
    <source>
        <dbReference type="Proteomes" id="UP000051439"/>
    </source>
</evidence>
<keyword evidence="1" id="KW-0472">Membrane</keyword>
<feature type="transmembrane region" description="Helical" evidence="1">
    <location>
        <begin position="66"/>
        <end position="90"/>
    </location>
</feature>
<dbReference type="Proteomes" id="UP000051439">
    <property type="component" value="Unassembled WGS sequence"/>
</dbReference>
<dbReference type="EMBL" id="AZEB01000006">
    <property type="protein sequence ID" value="KRL22463.1"/>
    <property type="molecule type" value="Genomic_DNA"/>
</dbReference>
<feature type="transmembrane region" description="Helical" evidence="1">
    <location>
        <begin position="111"/>
        <end position="131"/>
    </location>
</feature>
<keyword evidence="3" id="KW-1185">Reference proteome</keyword>
<feature type="transmembrane region" description="Helical" evidence="1">
    <location>
        <begin position="9"/>
        <end position="42"/>
    </location>
</feature>
<dbReference type="PATRIC" id="fig|1423766.4.peg.2437"/>
<keyword evidence="1" id="KW-0812">Transmembrane</keyword>
<dbReference type="RefSeq" id="WP_008858372.1">
    <property type="nucleotide sequence ID" value="NZ_AZEB01000006.1"/>
</dbReference>
<protein>
    <recommendedName>
        <fullName evidence="4">DUF2975 domain-containing protein</fullName>
    </recommendedName>
</protein>
<reference evidence="2 3" key="1">
    <citation type="journal article" date="2015" name="Genome Announc.">
        <title>Expanding the biotechnology potential of lactobacilli through comparative genomics of 213 strains and associated genera.</title>
        <authorList>
            <person name="Sun Z."/>
            <person name="Harris H.M."/>
            <person name="McCann A."/>
            <person name="Guo C."/>
            <person name="Argimon S."/>
            <person name="Zhang W."/>
            <person name="Yang X."/>
            <person name="Jeffery I.B."/>
            <person name="Cooney J.C."/>
            <person name="Kagawa T.F."/>
            <person name="Liu W."/>
            <person name="Song Y."/>
            <person name="Salvetti E."/>
            <person name="Wrobel A."/>
            <person name="Rasinkangas P."/>
            <person name="Parkhill J."/>
            <person name="Rea M.C."/>
            <person name="O'Sullivan O."/>
            <person name="Ritari J."/>
            <person name="Douillard F.P."/>
            <person name="Paul Ross R."/>
            <person name="Yang R."/>
            <person name="Briner A.E."/>
            <person name="Felis G.E."/>
            <person name="de Vos W.M."/>
            <person name="Barrangou R."/>
            <person name="Klaenhammer T.R."/>
            <person name="Caufield P.W."/>
            <person name="Cui Y."/>
            <person name="Zhang H."/>
            <person name="O'Toole P.W."/>
        </authorList>
    </citation>
    <scope>NUCLEOTIDE SEQUENCE [LARGE SCALE GENOMIC DNA]</scope>
    <source>
        <strain evidence="2 3">DSM 19906</strain>
    </source>
</reference>
<sequence>MMNQKYEGWFIQLLSIGSLLASIVQALLALFVGFGTIATLIIGNNPNFPLIAKLAVRAHSAFTESLVTILIVIGVLIFRTIIIFALYKLLRQFHANDIFNDRNLSYIRWCSYSFGGLVIFDGMLALIWKFLHFEAAVSYGQSLFVEILAWFTVYVIYIIFKRGLALKKENEDFV</sequence>
<proteinExistence type="predicted"/>
<evidence type="ECO:0000256" key="1">
    <source>
        <dbReference type="SAM" id="Phobius"/>
    </source>
</evidence>
<evidence type="ECO:0008006" key="4">
    <source>
        <dbReference type="Google" id="ProtNLM"/>
    </source>
</evidence>
<dbReference type="AlphaFoldDB" id="A0A0R1NQN9"/>
<keyword evidence="1" id="KW-1133">Transmembrane helix</keyword>
<gene>
    <name evidence="2" type="ORF">FC98_GL002346</name>
</gene>
<accession>A0A0R1NQN9</accession>
<evidence type="ECO:0000313" key="2">
    <source>
        <dbReference type="EMBL" id="KRL22463.1"/>
    </source>
</evidence>
<comment type="caution">
    <text evidence="2">The sequence shown here is derived from an EMBL/GenBank/DDBJ whole genome shotgun (WGS) entry which is preliminary data.</text>
</comment>
<name>A0A0R1NQN9_9LACO</name>
<organism evidence="2 3">
    <name type="scientific">Lentilactobacillus kisonensis DSM 19906 = JCM 15041</name>
    <dbReference type="NCBI Taxonomy" id="1423766"/>
    <lineage>
        <taxon>Bacteria</taxon>
        <taxon>Bacillati</taxon>
        <taxon>Bacillota</taxon>
        <taxon>Bacilli</taxon>
        <taxon>Lactobacillales</taxon>
        <taxon>Lactobacillaceae</taxon>
        <taxon>Lentilactobacillus</taxon>
    </lineage>
</organism>